<dbReference type="Proteomes" id="UP000834106">
    <property type="component" value="Chromosome 1"/>
</dbReference>
<evidence type="ECO:0008006" key="4">
    <source>
        <dbReference type="Google" id="ProtNLM"/>
    </source>
</evidence>
<keyword evidence="3" id="KW-1185">Reference proteome</keyword>
<dbReference type="AlphaFoldDB" id="A0AAD1YMN6"/>
<evidence type="ECO:0000313" key="2">
    <source>
        <dbReference type="EMBL" id="CAI9754171.1"/>
    </source>
</evidence>
<protein>
    <recommendedName>
        <fullName evidence="4">Meiosis 1 arrest protein</fullName>
    </recommendedName>
</protein>
<feature type="compositionally biased region" description="Polar residues" evidence="1">
    <location>
        <begin position="619"/>
        <end position="630"/>
    </location>
</feature>
<evidence type="ECO:0000313" key="3">
    <source>
        <dbReference type="Proteomes" id="UP000834106"/>
    </source>
</evidence>
<sequence length="639" mass="71595">MAMLCFLLDLRSLSSPLLRDLKQSLLQLANYYSISVPEINDNCNRIRSRALRDRIGLCYVFRNRISCSDELKVAYNPSVNFNLRDFHHAVNNIPNDAFSPEFDESGALCCKDLKLSDVLNGEVIYSWGGNDRHISKKIILLSSCVVKSLDSMTIKALTEAAEKFVSVEFVFLEQNSSHLGDSPENINNFIKQIGCLENCSLRMFVPDSHALLGLVKRWLQELKEDTEESLQARFLFKVDLMNNLNQISCNLCASVHPIIDGFIPCQTCRCHGIPLDKSNESKTRRSCCPVTSNELGALDLIENSVKIGEQTILYMPSFQCIQKLQQISSPVDFNVIQRTNLRLLSEGLIMGSTYVVTPTCNDSHDNDKSEHNTQLFQLVCSVLNSLDQGLVCSSSCNIGTAIETSFKCYYILLPSDKGVMLLRRLAGSEEVLPTPDVSQFLSSTLAKEIEDTVQASLLKIEVSEYNPVQHERGFHQKLNLLVKESLQFGAIPPKTKEATSESDLTLQESSAKVQPILQLDIKHLDDKMSACITEEWEQLVITDVVNMNSPTCISKPKLDESPLHNKRQVDEKTSRILERLEVPRQLKRKTVSPTISSSVCADMGASLKKPLIPYGPGNTIDQGPTASQPRKPSFQRRKR</sequence>
<accession>A0AAD1YMN6</accession>
<proteinExistence type="predicted"/>
<dbReference type="PANTHER" id="PTHR38390:SF2">
    <property type="entry name" value="OS01G0103900 PROTEIN"/>
    <property type="match status" value="1"/>
</dbReference>
<gene>
    <name evidence="2" type="ORF">FPE_LOCUS1602</name>
</gene>
<dbReference type="PANTHER" id="PTHR38390">
    <property type="entry name" value="OS01G0103900 PROTEIN"/>
    <property type="match status" value="1"/>
</dbReference>
<feature type="region of interest" description="Disordered" evidence="1">
    <location>
        <begin position="611"/>
        <end position="639"/>
    </location>
</feature>
<name>A0AAD1YMN6_9LAMI</name>
<organism evidence="2 3">
    <name type="scientific">Fraxinus pennsylvanica</name>
    <dbReference type="NCBI Taxonomy" id="56036"/>
    <lineage>
        <taxon>Eukaryota</taxon>
        <taxon>Viridiplantae</taxon>
        <taxon>Streptophyta</taxon>
        <taxon>Embryophyta</taxon>
        <taxon>Tracheophyta</taxon>
        <taxon>Spermatophyta</taxon>
        <taxon>Magnoliopsida</taxon>
        <taxon>eudicotyledons</taxon>
        <taxon>Gunneridae</taxon>
        <taxon>Pentapetalae</taxon>
        <taxon>asterids</taxon>
        <taxon>lamiids</taxon>
        <taxon>Lamiales</taxon>
        <taxon>Oleaceae</taxon>
        <taxon>Oleeae</taxon>
        <taxon>Fraxinus</taxon>
    </lineage>
</organism>
<dbReference type="EMBL" id="OU503036">
    <property type="protein sequence ID" value="CAI9754171.1"/>
    <property type="molecule type" value="Genomic_DNA"/>
</dbReference>
<reference evidence="2" key="1">
    <citation type="submission" date="2023-05" db="EMBL/GenBank/DDBJ databases">
        <authorList>
            <person name="Huff M."/>
        </authorList>
    </citation>
    <scope>NUCLEOTIDE SEQUENCE</scope>
</reference>
<evidence type="ECO:0000256" key="1">
    <source>
        <dbReference type="SAM" id="MobiDB-lite"/>
    </source>
</evidence>